<sequence length="277" mass="31115">MKIFTKREIEKVLIKLGLKKGDTVLVHSDISRIGMIRGCKSKEEYLEILFNIFLKVIGKKGTLVVPAFFYEYGRWQTPYDTKRSPVSNQLGVFSQYVAGLPQAARSPNPIAALAAVGPKAKYICCGGAGSAYGTDSPWDNLMKCNAKMIFFGIDLSAMTFGHYVEHMVGVPHVYNKIFTAPVSEKGKKIKLLIHAQVRYLKFGIEYEAEDNTRKLEKGKVVKKVKIGEGVIRCLSCHQTFEFLKEKLKNNPYYFLKKKPKFTAGKIPMDGGSGKERK</sequence>
<comment type="catalytic activity">
    <reaction evidence="4">
        <text>a 2-deoxystreptamine antibiotic + acetyl-CoA = an N(3)-acetyl-2-deoxystreptamine antibiotic + CoA + H(+)</text>
        <dbReference type="Rhea" id="RHEA:12665"/>
        <dbReference type="ChEBI" id="CHEBI:15378"/>
        <dbReference type="ChEBI" id="CHEBI:57287"/>
        <dbReference type="ChEBI" id="CHEBI:57288"/>
        <dbReference type="ChEBI" id="CHEBI:57921"/>
        <dbReference type="ChEBI" id="CHEBI:77452"/>
        <dbReference type="EC" id="2.3.1.81"/>
    </reaction>
</comment>
<dbReference type="PANTHER" id="PTHR11104">
    <property type="entry name" value="AMINOGLYCOSIDE N3-ACETYLTRANSFERASE"/>
    <property type="match status" value="1"/>
</dbReference>
<keyword evidence="2 4" id="KW-0808">Transferase</keyword>
<accession>A0A2M6K9I7</accession>
<gene>
    <name evidence="5" type="ORF">COV49_01355</name>
</gene>
<reference evidence="5 6" key="1">
    <citation type="submission" date="2017-09" db="EMBL/GenBank/DDBJ databases">
        <title>Depth-based differentiation of microbial function through sediment-hosted aquifers and enrichment of novel symbionts in the deep terrestrial subsurface.</title>
        <authorList>
            <person name="Probst A.J."/>
            <person name="Ladd B."/>
            <person name="Jarett J.K."/>
            <person name="Geller-Mcgrath D.E."/>
            <person name="Sieber C.M."/>
            <person name="Emerson J.B."/>
            <person name="Anantharaman K."/>
            <person name="Thomas B.C."/>
            <person name="Malmstrom R."/>
            <person name="Stieglmeier M."/>
            <person name="Klingl A."/>
            <person name="Woyke T."/>
            <person name="Ryan C.M."/>
            <person name="Banfield J.F."/>
        </authorList>
    </citation>
    <scope>NUCLEOTIDE SEQUENCE [LARGE SCALE GENOMIC DNA]</scope>
    <source>
        <strain evidence="5">CG11_big_fil_rev_8_21_14_0_20_39_10</strain>
    </source>
</reference>
<organism evidence="5 6">
    <name type="scientific">Candidatus Falkowbacteria bacterium CG11_big_fil_rev_8_21_14_0_20_39_10</name>
    <dbReference type="NCBI Taxonomy" id="1974570"/>
    <lineage>
        <taxon>Bacteria</taxon>
        <taxon>Candidatus Falkowiibacteriota</taxon>
    </lineage>
</organism>
<dbReference type="InterPro" id="IPR003679">
    <property type="entry name" value="Amioglycoside_AcTrfase"/>
</dbReference>
<comment type="caution">
    <text evidence="5">The sequence shown here is derived from an EMBL/GenBank/DDBJ whole genome shotgun (WGS) entry which is preliminary data.</text>
</comment>
<dbReference type="InterPro" id="IPR028345">
    <property type="entry name" value="Antibiotic_NAT-like"/>
</dbReference>
<evidence type="ECO:0000256" key="2">
    <source>
        <dbReference type="ARBA" id="ARBA00022679"/>
    </source>
</evidence>
<dbReference type="PANTHER" id="PTHR11104:SF0">
    <property type="entry name" value="SPBETA PROPHAGE-DERIVED AMINOGLYCOSIDE N(3')-ACETYLTRANSFERASE-LIKE PROTEIN YOKD"/>
    <property type="match status" value="1"/>
</dbReference>
<dbReference type="Proteomes" id="UP000230869">
    <property type="component" value="Unassembled WGS sequence"/>
</dbReference>
<keyword evidence="3 4" id="KW-0012">Acyltransferase</keyword>
<name>A0A2M6K9I7_9BACT</name>
<evidence type="ECO:0000313" key="6">
    <source>
        <dbReference type="Proteomes" id="UP000230869"/>
    </source>
</evidence>
<evidence type="ECO:0000313" key="5">
    <source>
        <dbReference type="EMBL" id="PIR13672.1"/>
    </source>
</evidence>
<comment type="similarity">
    <text evidence="1 4">Belongs to the antibiotic N-acetyltransferase family.</text>
</comment>
<dbReference type="EC" id="2.3.1.-" evidence="4"/>
<dbReference type="AlphaFoldDB" id="A0A2M6K9I7"/>
<evidence type="ECO:0000256" key="3">
    <source>
        <dbReference type="ARBA" id="ARBA00023315"/>
    </source>
</evidence>
<dbReference type="SUPFAM" id="SSF110710">
    <property type="entry name" value="TTHA0583/YokD-like"/>
    <property type="match status" value="1"/>
</dbReference>
<dbReference type="Pfam" id="PF02522">
    <property type="entry name" value="Antibiotic_NAT"/>
    <property type="match status" value="1"/>
</dbReference>
<evidence type="ECO:0000256" key="1">
    <source>
        <dbReference type="ARBA" id="ARBA00006383"/>
    </source>
</evidence>
<keyword evidence="4" id="KW-0046">Antibiotic resistance</keyword>
<dbReference type="GO" id="GO:0046677">
    <property type="term" value="P:response to antibiotic"/>
    <property type="evidence" value="ECO:0007669"/>
    <property type="project" value="UniProtKB-KW"/>
</dbReference>
<evidence type="ECO:0000256" key="4">
    <source>
        <dbReference type="RuleBase" id="RU365031"/>
    </source>
</evidence>
<dbReference type="EMBL" id="PCWW01000024">
    <property type="protein sequence ID" value="PIR13672.1"/>
    <property type="molecule type" value="Genomic_DNA"/>
</dbReference>
<protein>
    <recommendedName>
        <fullName evidence="4">Aminoglycoside N(3)-acetyltransferase</fullName>
        <ecNumber evidence="4">2.3.1.-</ecNumber>
    </recommendedName>
</protein>
<dbReference type="GO" id="GO:0046353">
    <property type="term" value="F:aminoglycoside 3-N-acetyltransferase activity"/>
    <property type="evidence" value="ECO:0007669"/>
    <property type="project" value="UniProtKB-EC"/>
</dbReference>
<proteinExistence type="inferred from homology"/>